<dbReference type="Proteomes" id="UP001165060">
    <property type="component" value="Unassembled WGS sequence"/>
</dbReference>
<keyword evidence="4" id="KW-1185">Reference proteome</keyword>
<proteinExistence type="predicted"/>
<feature type="transmembrane region" description="Helical" evidence="2">
    <location>
        <begin position="579"/>
        <end position="599"/>
    </location>
</feature>
<keyword evidence="2" id="KW-1133">Transmembrane helix</keyword>
<feature type="transmembrane region" description="Helical" evidence="2">
    <location>
        <begin position="839"/>
        <end position="861"/>
    </location>
</feature>
<feature type="region of interest" description="Disordered" evidence="1">
    <location>
        <begin position="957"/>
        <end position="986"/>
    </location>
</feature>
<comment type="caution">
    <text evidence="3">The sequence shown here is derived from an EMBL/GenBank/DDBJ whole genome shotgun (WGS) entry which is preliminary data.</text>
</comment>
<dbReference type="Gene3D" id="3.30.530.20">
    <property type="match status" value="1"/>
</dbReference>
<reference evidence="3 4" key="1">
    <citation type="journal article" date="2023" name="Commun. Biol.">
        <title>Genome analysis of Parmales, the sister group of diatoms, reveals the evolutionary specialization of diatoms from phago-mixotrophs to photoautotrophs.</title>
        <authorList>
            <person name="Ban H."/>
            <person name="Sato S."/>
            <person name="Yoshikawa S."/>
            <person name="Yamada K."/>
            <person name="Nakamura Y."/>
            <person name="Ichinomiya M."/>
            <person name="Sato N."/>
            <person name="Blanc-Mathieu R."/>
            <person name="Endo H."/>
            <person name="Kuwata A."/>
            <person name="Ogata H."/>
        </authorList>
    </citation>
    <scope>NUCLEOTIDE SEQUENCE [LARGE SCALE GENOMIC DNA]</scope>
</reference>
<evidence type="ECO:0000256" key="1">
    <source>
        <dbReference type="SAM" id="MobiDB-lite"/>
    </source>
</evidence>
<evidence type="ECO:0000256" key="2">
    <source>
        <dbReference type="SAM" id="Phobius"/>
    </source>
</evidence>
<keyword evidence="2" id="KW-0812">Transmembrane</keyword>
<feature type="compositionally biased region" description="Basic and acidic residues" evidence="1">
    <location>
        <begin position="971"/>
        <end position="980"/>
    </location>
</feature>
<dbReference type="InterPro" id="IPR023393">
    <property type="entry name" value="START-like_dom_sf"/>
</dbReference>
<feature type="transmembrane region" description="Helical" evidence="2">
    <location>
        <begin position="799"/>
        <end position="819"/>
    </location>
</feature>
<evidence type="ECO:0000313" key="3">
    <source>
        <dbReference type="EMBL" id="GMI42501.1"/>
    </source>
</evidence>
<gene>
    <name evidence="3" type="ORF">TeGR_g225</name>
</gene>
<feature type="compositionally biased region" description="Pro residues" evidence="1">
    <location>
        <begin position="1"/>
        <end position="20"/>
    </location>
</feature>
<dbReference type="EMBL" id="BRYB01002289">
    <property type="protein sequence ID" value="GMI42501.1"/>
    <property type="molecule type" value="Genomic_DNA"/>
</dbReference>
<keyword evidence="2" id="KW-0472">Membrane</keyword>
<feature type="region of interest" description="Disordered" evidence="1">
    <location>
        <begin position="1"/>
        <end position="96"/>
    </location>
</feature>
<sequence>MKVHASPPPQSPAPPPPSGAPEPTGSSDQITTLTPSTPTKPSSTPAPSQAPPSNPLIDRIKTVQSSLSSNPILRSISNKEGDENEPDNTKTHRSVGVDPGFYDMVDENVLSILLDACKPLFELVSGTDDPDSNPSTMKPADLLMITAKLIIAAGYKMKEQARQEMAEEDLGGGMFDQDVKNMREFAAKVHLPQVYDADELEALDKELALHEARGKGLRKYKTGTKLYTCQLADTGSRVDVRAEMEIRAPVEQVLGYYMGHVSQFNKHENDATKVVLGERRSDHSVFGKGRVPVPAPLHEREAVTRSLWKKLDDDSFLCSQVSCEHDEFPRRTGVVRMDFRRSYKLTRIGPKLTKLEVSGSVGMGGVIPRRIIDSVTIPRVLRSLASVGMYFTCVRSADAFDEGAGTVLGQLLFLELHPHRQNRDVLNEKTLDAIRMTNVLRSAQAKYRFFDEFLFHIIRNAMKRGAVQTRFTVKTPLVALTANEAGRIARSLVSILMANVTAEAAVDEHITTYPALGELEREYRWFRSMMEAIATELMNKVAYGVKARAALGAGVSFADMASDAYVVRLYFSLGRASTAYSLLAMVGANMLWQCFLVYVQTHGLKRDKWRTRLTELLAVVTFTKPGLDAYRVSSGAEMPPGALIALMKVKVVSKAAVASVFMSVASAALTATTQFYDSETDPGVKKRHPKWVGLVPDLGRGKAFAAVYLMCALQTLAKTAATALLALTNVSWLVVYFVADHLLLYAYLMVRRDFVWPILSLPPTFTYVATPVLRSCGKVISDFTGSLNMRLPLMCGGTYWLYNLAASQASVFVCVHLYNEHAVPQVDASGEDVAKATPRVLWTAAAGLTTLWVLTYMYFVFRIAVPKYRHTLWSWTSGRRMVIDYFLLGENDEKKFSVFGYHRWAWEDAIGKDVKAWTLANWERWNRDEPKWFTAATIAHVPDEFIPPRFLGGLGEAQRERRGSAAGSVRESFRLSTREGAEEDER</sequence>
<evidence type="ECO:0000313" key="4">
    <source>
        <dbReference type="Proteomes" id="UP001165060"/>
    </source>
</evidence>
<accession>A0ABQ6N892</accession>
<feature type="compositionally biased region" description="Low complexity" evidence="1">
    <location>
        <begin position="21"/>
        <end position="47"/>
    </location>
</feature>
<protein>
    <submittedName>
        <fullName evidence="3">Uncharacterized protein</fullName>
    </submittedName>
</protein>
<organism evidence="3 4">
    <name type="scientific">Tetraparma gracilis</name>
    <dbReference type="NCBI Taxonomy" id="2962635"/>
    <lineage>
        <taxon>Eukaryota</taxon>
        <taxon>Sar</taxon>
        <taxon>Stramenopiles</taxon>
        <taxon>Ochrophyta</taxon>
        <taxon>Bolidophyceae</taxon>
        <taxon>Parmales</taxon>
        <taxon>Triparmaceae</taxon>
        <taxon>Tetraparma</taxon>
    </lineage>
</organism>
<feature type="compositionally biased region" description="Polar residues" evidence="1">
    <location>
        <begin position="62"/>
        <end position="78"/>
    </location>
</feature>
<name>A0ABQ6N892_9STRA</name>
<dbReference type="SUPFAM" id="SSF55961">
    <property type="entry name" value="Bet v1-like"/>
    <property type="match status" value="1"/>
</dbReference>